<evidence type="ECO:0000313" key="2">
    <source>
        <dbReference type="EMBL" id="EYA15844.1"/>
    </source>
</evidence>
<keyword evidence="1" id="KW-0812">Transmembrane</keyword>
<dbReference type="Proteomes" id="UP000022433">
    <property type="component" value="Unassembled WGS sequence"/>
</dbReference>
<sequence length="39" mass="4546">MTRGGEYISSMPLLSLFILLQLILYVFLSAVNDFYYPKE</sequence>
<accession>A0AAN4SJ93</accession>
<dbReference type="AlphaFoldDB" id="A0AAN4SJ93"/>
<organism evidence="2 3">
    <name type="scientific">Bacteroides fragilis str. 1007-1-F #10</name>
    <dbReference type="NCBI Taxonomy" id="1339295"/>
    <lineage>
        <taxon>Bacteria</taxon>
        <taxon>Pseudomonadati</taxon>
        <taxon>Bacteroidota</taxon>
        <taxon>Bacteroidia</taxon>
        <taxon>Bacteroidales</taxon>
        <taxon>Bacteroidaceae</taxon>
        <taxon>Bacteroides</taxon>
    </lineage>
</organism>
<keyword evidence="1" id="KW-1133">Transmembrane helix</keyword>
<gene>
    <name evidence="2" type="ORF">M104_1139</name>
</gene>
<evidence type="ECO:0000313" key="3">
    <source>
        <dbReference type="Proteomes" id="UP000022433"/>
    </source>
</evidence>
<evidence type="ECO:0000256" key="1">
    <source>
        <dbReference type="SAM" id="Phobius"/>
    </source>
</evidence>
<name>A0AAN4SJ93_BACFG</name>
<keyword evidence="1" id="KW-0472">Membrane</keyword>
<reference evidence="2 3" key="1">
    <citation type="submission" date="2014-02" db="EMBL/GenBank/DDBJ databases">
        <authorList>
            <person name="Sears C."/>
            <person name="Carroll K."/>
            <person name="Sack B.R."/>
            <person name="Qadri F."/>
            <person name="Myers L.L."/>
            <person name="Chung G.-T."/>
            <person name="Escheverria P."/>
            <person name="Fraser C.M."/>
            <person name="Sadzewicz L."/>
            <person name="Shefchek K.A."/>
            <person name="Tallon L."/>
            <person name="Das S.P."/>
            <person name="Daugherty S."/>
            <person name="Mongodin E.F."/>
        </authorList>
    </citation>
    <scope>NUCLEOTIDE SEQUENCE [LARGE SCALE GENOMIC DNA]</scope>
    <source>
        <strain evidence="2 3">1007-1-F #10</strain>
    </source>
</reference>
<protein>
    <submittedName>
        <fullName evidence="2">Membrane protein</fullName>
    </submittedName>
</protein>
<dbReference type="EMBL" id="JGEA01000014">
    <property type="protein sequence ID" value="EYA15844.1"/>
    <property type="molecule type" value="Genomic_DNA"/>
</dbReference>
<feature type="transmembrane region" description="Helical" evidence="1">
    <location>
        <begin position="12"/>
        <end position="31"/>
    </location>
</feature>
<proteinExistence type="predicted"/>
<comment type="caution">
    <text evidence="2">The sequence shown here is derived from an EMBL/GenBank/DDBJ whole genome shotgun (WGS) entry which is preliminary data.</text>
</comment>